<dbReference type="Proteomes" id="UP000464915">
    <property type="component" value="Chromosome"/>
</dbReference>
<gene>
    <name evidence="1" type="ORF">GSR61_09230</name>
</gene>
<protein>
    <submittedName>
        <fullName evidence="1">Uncharacterized protein</fullName>
    </submittedName>
</protein>
<proteinExistence type="predicted"/>
<dbReference type="EMBL" id="CP047142">
    <property type="protein sequence ID" value="QHQ68702.1"/>
    <property type="molecule type" value="Genomic_DNA"/>
</dbReference>
<organism evidence="1 2">
    <name type="scientific">Lactobacillus crispatus</name>
    <dbReference type="NCBI Taxonomy" id="47770"/>
    <lineage>
        <taxon>Bacteria</taxon>
        <taxon>Bacillati</taxon>
        <taxon>Bacillota</taxon>
        <taxon>Bacilli</taxon>
        <taxon>Lactobacillales</taxon>
        <taxon>Lactobacillaceae</taxon>
        <taxon>Lactobacillus</taxon>
    </lineage>
</organism>
<evidence type="ECO:0000313" key="2">
    <source>
        <dbReference type="Proteomes" id="UP000464915"/>
    </source>
</evidence>
<evidence type="ECO:0000313" key="1">
    <source>
        <dbReference type="EMBL" id="QHQ68702.1"/>
    </source>
</evidence>
<reference evidence="1 2" key="1">
    <citation type="submission" date="2019-12" db="EMBL/GenBank/DDBJ databases">
        <title>Complete Genome Sequences of Lactobacillus strains, C25 and P38, Isolated from Chicken Cecum.</title>
        <authorList>
            <person name="Hassan H.M."/>
            <person name="Mendoza M."/>
            <person name="Rezvani M."/>
            <person name="Koci M.D."/>
            <person name="Dickey A.N."/>
            <person name="Scholl E.H."/>
        </authorList>
    </citation>
    <scope>NUCLEOTIDE SEQUENCE [LARGE SCALE GENOMIC DNA]</scope>
    <source>
        <strain evidence="1 2">C25</strain>
    </source>
</reference>
<dbReference type="AlphaFoldDB" id="A0AB37DIU4"/>
<sequence>MTVSEQQVKGSGKDLLKPNLGKYLSSKEINKINITFLINIITSITHISNEKSKHGEPTGLSEKDLRFYMNETFLVMQRLLDIEESKK</sequence>
<name>A0AB37DIU4_9LACO</name>
<dbReference type="RefSeq" id="WP_065990651.1">
    <property type="nucleotide sequence ID" value="NZ_CP047142.1"/>
</dbReference>
<accession>A0AB37DIU4</accession>